<dbReference type="KEGG" id="fsl:EJO69_08505"/>
<evidence type="ECO:0000259" key="2">
    <source>
        <dbReference type="Pfam" id="PF07883"/>
    </source>
</evidence>
<protein>
    <submittedName>
        <fullName evidence="3">Cupin domain-containing protein</fullName>
    </submittedName>
</protein>
<dbReference type="InterPro" id="IPR013096">
    <property type="entry name" value="Cupin_2"/>
</dbReference>
<dbReference type="Proteomes" id="UP000270021">
    <property type="component" value="Chromosome"/>
</dbReference>
<evidence type="ECO:0000313" key="3">
    <source>
        <dbReference type="EMBL" id="AZN31126.1"/>
    </source>
</evidence>
<dbReference type="PANTHER" id="PTHR43346:SF1">
    <property type="entry name" value="QUERCETIN 2,3-DIOXYGENASE-RELATED"/>
    <property type="match status" value="1"/>
</dbReference>
<accession>A0A3S8ZCA0</accession>
<gene>
    <name evidence="3" type="ORF">EJO69_08505</name>
</gene>
<evidence type="ECO:0000313" key="4">
    <source>
        <dbReference type="Proteomes" id="UP000270021"/>
    </source>
</evidence>
<dbReference type="AlphaFoldDB" id="A0A3S8ZCA0"/>
<name>A0A3S8ZCA0_9ACTO</name>
<dbReference type="PANTHER" id="PTHR43346">
    <property type="entry name" value="LIGAND BINDING DOMAIN PROTEIN, PUTATIVE (AFU_ORTHOLOGUE AFUA_6G14370)-RELATED"/>
    <property type="match status" value="1"/>
</dbReference>
<dbReference type="SUPFAM" id="SSF51182">
    <property type="entry name" value="RmlC-like cupins"/>
    <property type="match status" value="1"/>
</dbReference>
<dbReference type="InterPro" id="IPR052538">
    <property type="entry name" value="Flavonoid_dioxygenase-like"/>
</dbReference>
<keyword evidence="4" id="KW-1185">Reference proteome</keyword>
<organism evidence="3 4">
    <name type="scientific">Flaviflexus salsibiostraticola</name>
    <dbReference type="NCBI Taxonomy" id="1282737"/>
    <lineage>
        <taxon>Bacteria</taxon>
        <taxon>Bacillati</taxon>
        <taxon>Actinomycetota</taxon>
        <taxon>Actinomycetes</taxon>
        <taxon>Actinomycetales</taxon>
        <taxon>Actinomycetaceae</taxon>
        <taxon>Flaviflexus</taxon>
    </lineage>
</organism>
<dbReference type="Gene3D" id="2.60.120.10">
    <property type="entry name" value="Jelly Rolls"/>
    <property type="match status" value="1"/>
</dbReference>
<dbReference type="EMBL" id="CP034438">
    <property type="protein sequence ID" value="AZN31126.1"/>
    <property type="molecule type" value="Genomic_DNA"/>
</dbReference>
<dbReference type="CDD" id="cd02223">
    <property type="entry name" value="cupin_Bh2720-like"/>
    <property type="match status" value="1"/>
</dbReference>
<evidence type="ECO:0000256" key="1">
    <source>
        <dbReference type="SAM" id="MobiDB-lite"/>
    </source>
</evidence>
<dbReference type="Pfam" id="PF07883">
    <property type="entry name" value="Cupin_2"/>
    <property type="match status" value="1"/>
</dbReference>
<dbReference type="OrthoDB" id="3231985at2"/>
<dbReference type="InterPro" id="IPR011051">
    <property type="entry name" value="RmlC_Cupin_sf"/>
</dbReference>
<dbReference type="InterPro" id="IPR014710">
    <property type="entry name" value="RmlC-like_jellyroll"/>
</dbReference>
<feature type="domain" description="Cupin type-2" evidence="2">
    <location>
        <begin position="39"/>
        <end position="114"/>
    </location>
</feature>
<sequence>MTIEDIGPKPHAFDIETATRKNENYRTTVWTGKYLQVTLMSIEPGSSIGLEKHPDTDQFLRIDAGEGKCVMGDSEDDLDFEQAVSDGWSIQVPAGKWHDVINTGDEPLRLYTIYAPVHHAQGIIHKTAEDSERDEENGVDVPPEWTVQPDSSSEDEHA</sequence>
<feature type="region of interest" description="Disordered" evidence="1">
    <location>
        <begin position="127"/>
        <end position="158"/>
    </location>
</feature>
<reference evidence="3 4" key="1">
    <citation type="submission" date="2018-12" db="EMBL/GenBank/DDBJ databases">
        <title>Complete genome sequence of Flaviflexus salsibiostraticola KCTC 33148.</title>
        <authorList>
            <person name="Bae J.-W."/>
        </authorList>
    </citation>
    <scope>NUCLEOTIDE SEQUENCE [LARGE SCALE GENOMIC DNA]</scope>
    <source>
        <strain evidence="3 4">KCTC 33148</strain>
    </source>
</reference>
<proteinExistence type="predicted"/>